<evidence type="ECO:0000256" key="3">
    <source>
        <dbReference type="ARBA" id="ARBA00022475"/>
    </source>
</evidence>
<dbReference type="RefSeq" id="WP_066199620.1">
    <property type="nucleotide sequence ID" value="NZ_CBCSAS010000043.1"/>
</dbReference>
<evidence type="ECO:0000256" key="4">
    <source>
        <dbReference type="ARBA" id="ARBA00022692"/>
    </source>
</evidence>
<comment type="similarity">
    <text evidence="8">Belongs to the binding-protein-dependent transport system permease family.</text>
</comment>
<keyword evidence="13" id="KW-1185">Reference proteome</keyword>
<dbReference type="InterPro" id="IPR035906">
    <property type="entry name" value="MetI-like_sf"/>
</dbReference>
<evidence type="ECO:0000313" key="12">
    <source>
        <dbReference type="EMBL" id="PTQ52765.1"/>
    </source>
</evidence>
<dbReference type="Pfam" id="PF00528">
    <property type="entry name" value="BPD_transp_1"/>
    <property type="match status" value="1"/>
</dbReference>
<dbReference type="FunFam" id="1.10.3720.10:FF:000033">
    <property type="entry name" value="Polar amino acid ABC transporter permease"/>
    <property type="match status" value="1"/>
</dbReference>
<dbReference type="GO" id="GO:0022857">
    <property type="term" value="F:transmembrane transporter activity"/>
    <property type="evidence" value="ECO:0007669"/>
    <property type="project" value="InterPro"/>
</dbReference>
<dbReference type="GO" id="GO:0006865">
    <property type="term" value="P:amino acid transport"/>
    <property type="evidence" value="ECO:0007669"/>
    <property type="project" value="UniProtKB-KW"/>
</dbReference>
<feature type="transmembrane region" description="Helical" evidence="8">
    <location>
        <begin position="153"/>
        <end position="174"/>
    </location>
</feature>
<dbReference type="PROSITE" id="PS50928">
    <property type="entry name" value="ABC_TM1"/>
    <property type="match status" value="1"/>
</dbReference>
<evidence type="ECO:0000313" key="13">
    <source>
        <dbReference type="Proteomes" id="UP000243024"/>
    </source>
</evidence>
<proteinExistence type="inferred from homology"/>
<dbReference type="InterPro" id="IPR043429">
    <property type="entry name" value="ArtM/GltK/GlnP/TcyL/YhdX-like"/>
</dbReference>
<comment type="subcellular location">
    <subcellularLocation>
        <location evidence="1 8">Cell membrane</location>
        <topology evidence="1 8">Multi-pass membrane protein</topology>
    </subcellularLocation>
</comment>
<dbReference type="InterPro" id="IPR000515">
    <property type="entry name" value="MetI-like"/>
</dbReference>
<keyword evidence="4 8" id="KW-0812">Transmembrane</keyword>
<feature type="transmembrane region" description="Helical" evidence="8">
    <location>
        <begin position="20"/>
        <end position="43"/>
    </location>
</feature>
<dbReference type="EMBL" id="PEBV01000023">
    <property type="protein sequence ID" value="PTQ52765.1"/>
    <property type="molecule type" value="Genomic_DNA"/>
</dbReference>
<name>A0A132MH49_HYDSH</name>
<keyword evidence="5" id="KW-0029">Amino-acid transport</keyword>
<evidence type="ECO:0000256" key="7">
    <source>
        <dbReference type="ARBA" id="ARBA00023136"/>
    </source>
</evidence>
<evidence type="ECO:0000256" key="5">
    <source>
        <dbReference type="ARBA" id="ARBA00022970"/>
    </source>
</evidence>
<dbReference type="NCBIfam" id="TIGR01726">
    <property type="entry name" value="HEQRo_perm_3TM"/>
    <property type="match status" value="1"/>
</dbReference>
<dbReference type="GO" id="GO:0043190">
    <property type="term" value="C:ATP-binding cassette (ABC) transporter complex"/>
    <property type="evidence" value="ECO:0007669"/>
    <property type="project" value="InterPro"/>
</dbReference>
<reference evidence="12 14" key="2">
    <citation type="submission" date="2017-08" db="EMBL/GenBank/DDBJ databases">
        <title>Burning lignite coal seam in the remote Altai Mountains harbors a hydrogen-driven thermophilic microbial community.</title>
        <authorList>
            <person name="Kadnikov V.V."/>
            <person name="Mardanov A.V."/>
            <person name="Ivasenko D."/>
            <person name="Beletsky A.V."/>
            <person name="Karnachuk O.V."/>
            <person name="Ravin N.V."/>
        </authorList>
    </citation>
    <scope>NUCLEOTIDE SEQUENCE [LARGE SCALE GENOMIC DNA]</scope>
    <source>
        <strain evidence="12">AL33</strain>
    </source>
</reference>
<dbReference type="STRING" id="1484.SA87_07560"/>
<dbReference type="Proteomes" id="UP000243024">
    <property type="component" value="Unassembled WGS sequence"/>
</dbReference>
<dbReference type="EMBL" id="JAHHQF010000043">
    <property type="protein sequence ID" value="MBT9281846.1"/>
    <property type="molecule type" value="Genomic_DNA"/>
</dbReference>
<comment type="caution">
    <text evidence="12">The sequence shown here is derived from an EMBL/GenBank/DDBJ whole genome shotgun (WGS) entry which is preliminary data.</text>
</comment>
<evidence type="ECO:0000313" key="11">
    <source>
        <dbReference type="EMBL" id="OAR04829.1"/>
    </source>
</evidence>
<protein>
    <submittedName>
        <fullName evidence="10">Amino acid ABC transporter permease</fullName>
    </submittedName>
    <submittedName>
        <fullName evidence="12">Glutamate transport membrane-spanning protein</fullName>
    </submittedName>
    <submittedName>
        <fullName evidence="11">Glutamine ABC transporter permease</fullName>
    </submittedName>
</protein>
<feature type="transmembrane region" description="Helical" evidence="8">
    <location>
        <begin position="186"/>
        <end position="207"/>
    </location>
</feature>
<feature type="domain" description="ABC transmembrane type-1" evidence="9">
    <location>
        <begin position="19"/>
        <end position="207"/>
    </location>
</feature>
<evidence type="ECO:0000256" key="1">
    <source>
        <dbReference type="ARBA" id="ARBA00004651"/>
    </source>
</evidence>
<dbReference type="PANTHER" id="PTHR30614">
    <property type="entry name" value="MEMBRANE COMPONENT OF AMINO ACID ABC TRANSPORTER"/>
    <property type="match status" value="1"/>
</dbReference>
<dbReference type="Proteomes" id="UP000748108">
    <property type="component" value="Unassembled WGS sequence"/>
</dbReference>
<evidence type="ECO:0000313" key="14">
    <source>
        <dbReference type="Proteomes" id="UP000244180"/>
    </source>
</evidence>
<sequence>MGDVLYVLEHYYPYLIRGFFTTLLVSLIALAGSLIIGIVVAVLRIAPLKALNAVGRAYVEILRNIPLLLVAFFFYHGLTAFGLNLDGFTAGTLGLTVYTAAFIAEAVRAGIQAIPRGQMEAGLASGLSYVQTMRYIILPQAIKIVIPPIGNQFLNLVKNSSILSLFAGFDLMYWSDYAASDSFKTFGAYILAAAFYLLMTIPLSIAVRTLEGRLHRLPDRSRAAQAAYGEG</sequence>
<dbReference type="Gene3D" id="1.10.3720.10">
    <property type="entry name" value="MetI-like"/>
    <property type="match status" value="1"/>
</dbReference>
<organism evidence="12 14">
    <name type="scientific">Hydrogenibacillus schlegelii</name>
    <name type="common">Bacillus schlegelii</name>
    <dbReference type="NCBI Taxonomy" id="1484"/>
    <lineage>
        <taxon>Bacteria</taxon>
        <taxon>Bacillati</taxon>
        <taxon>Bacillota</taxon>
        <taxon>Bacilli</taxon>
        <taxon>Bacillales</taxon>
        <taxon>Bacillales Family X. Incertae Sedis</taxon>
        <taxon>Hydrogenibacillus</taxon>
    </lineage>
</organism>
<dbReference type="Proteomes" id="UP000244180">
    <property type="component" value="Unassembled WGS sequence"/>
</dbReference>
<keyword evidence="6 8" id="KW-1133">Transmembrane helix</keyword>
<evidence type="ECO:0000256" key="8">
    <source>
        <dbReference type="RuleBase" id="RU363032"/>
    </source>
</evidence>
<keyword evidence="2 8" id="KW-0813">Transport</keyword>
<evidence type="ECO:0000313" key="10">
    <source>
        <dbReference type="EMBL" id="MBT9281846.1"/>
    </source>
</evidence>
<evidence type="ECO:0000256" key="6">
    <source>
        <dbReference type="ARBA" id="ARBA00022989"/>
    </source>
</evidence>
<dbReference type="InterPro" id="IPR010065">
    <property type="entry name" value="AA_ABC_transptr_permease_3TM"/>
</dbReference>
<reference evidence="11 13" key="1">
    <citation type="submission" date="2015-09" db="EMBL/GenBank/DDBJ databases">
        <title>Draft genome sequence of Hydrogenibacillus schlegelii DSM 2000.</title>
        <authorList>
            <person name="Hemp J."/>
        </authorList>
    </citation>
    <scope>NUCLEOTIDE SEQUENCE [LARGE SCALE GENOMIC DNA]</scope>
    <source>
        <strain evidence="11 13">MA 48</strain>
    </source>
</reference>
<feature type="transmembrane region" description="Helical" evidence="8">
    <location>
        <begin position="88"/>
        <end position="107"/>
    </location>
</feature>
<keyword evidence="7 8" id="KW-0472">Membrane</keyword>
<dbReference type="SUPFAM" id="SSF161098">
    <property type="entry name" value="MetI-like"/>
    <property type="match status" value="1"/>
</dbReference>
<gene>
    <name evidence="12" type="ORF">HSCHL_0029</name>
    <name evidence="10" type="ORF">KM312_04195</name>
    <name evidence="11" type="ORF">SA87_07560</name>
</gene>
<evidence type="ECO:0000259" key="9">
    <source>
        <dbReference type="PROSITE" id="PS50928"/>
    </source>
</evidence>
<dbReference type="EMBL" id="JXBB01000011">
    <property type="protein sequence ID" value="OAR04829.1"/>
    <property type="molecule type" value="Genomic_DNA"/>
</dbReference>
<evidence type="ECO:0000256" key="2">
    <source>
        <dbReference type="ARBA" id="ARBA00022448"/>
    </source>
</evidence>
<dbReference type="PANTHER" id="PTHR30614:SF7">
    <property type="entry name" value="GLUTAMINE ABC TRANSPORTER PERMEASE PROTEIN GLNM-RELATED"/>
    <property type="match status" value="1"/>
</dbReference>
<dbReference type="AlphaFoldDB" id="A0A132MH49"/>
<accession>A0A132MH49</accession>
<dbReference type="CDD" id="cd06261">
    <property type="entry name" value="TM_PBP2"/>
    <property type="match status" value="1"/>
</dbReference>
<reference evidence="10" key="3">
    <citation type="journal article" date="2021" name="Microbiology">
        <title>Metagenomic Analysis of the Microbial Community in the Underground Coal Fire Area (Kemerovo Region, Russia) Revealed Predominance of Thermophilic Members of the Phyla Deinococcus-thermus, Aquificae, and Firmicutes.</title>
        <authorList>
            <person name="Kadnikov V."/>
            <person name="Mardanov A.V."/>
            <person name="Beletsky A.V."/>
            <person name="Karnachuk O.V."/>
            <person name="Ravin N.V."/>
        </authorList>
    </citation>
    <scope>NUCLEOTIDE SEQUENCE</scope>
    <source>
        <strain evidence="10">RBS10-49</strain>
    </source>
</reference>
<keyword evidence="3" id="KW-1003">Cell membrane</keyword>
<feature type="transmembrane region" description="Helical" evidence="8">
    <location>
        <begin position="64"/>
        <end position="82"/>
    </location>
</feature>